<dbReference type="PANTHER" id="PTHR39179:SF3">
    <property type="entry name" value="COTS-RELATED PROTEIN"/>
    <property type="match status" value="1"/>
</dbReference>
<feature type="domain" description="Aminoglycoside phosphotransferase" evidence="1">
    <location>
        <begin position="74"/>
        <end position="216"/>
    </location>
</feature>
<dbReference type="SUPFAM" id="SSF56112">
    <property type="entry name" value="Protein kinase-like (PK-like)"/>
    <property type="match status" value="1"/>
</dbReference>
<dbReference type="Pfam" id="PF01636">
    <property type="entry name" value="APH"/>
    <property type="match status" value="1"/>
</dbReference>
<name>A0A8I1DE18_THEIN</name>
<evidence type="ECO:0000313" key="3">
    <source>
        <dbReference type="Proteomes" id="UP000633619"/>
    </source>
</evidence>
<dbReference type="PANTHER" id="PTHR39179">
    <property type="entry name" value="SPORE COAT PROTEIN I"/>
    <property type="match status" value="1"/>
</dbReference>
<evidence type="ECO:0000313" key="2">
    <source>
        <dbReference type="EMBL" id="MBH8594509.1"/>
    </source>
</evidence>
<dbReference type="InterPro" id="IPR002575">
    <property type="entry name" value="Aminoglycoside_PTrfase"/>
</dbReference>
<evidence type="ECO:0000259" key="1">
    <source>
        <dbReference type="Pfam" id="PF01636"/>
    </source>
</evidence>
<dbReference type="Gene3D" id="3.90.1200.10">
    <property type="match status" value="1"/>
</dbReference>
<accession>A0A8I1DE18</accession>
<dbReference type="InterPro" id="IPR011009">
    <property type="entry name" value="Kinase-like_dom_sf"/>
</dbReference>
<comment type="caution">
    <text evidence="2">The sequence shown here is derived from an EMBL/GenBank/DDBJ whole genome shotgun (WGS) entry which is preliminary data.</text>
</comment>
<organism evidence="2 3">
    <name type="scientific">Thermoactinomyces intermedius</name>
    <dbReference type="NCBI Taxonomy" id="2024"/>
    <lineage>
        <taxon>Bacteria</taxon>
        <taxon>Bacillati</taxon>
        <taxon>Bacillota</taxon>
        <taxon>Bacilli</taxon>
        <taxon>Bacillales</taxon>
        <taxon>Thermoactinomycetaceae</taxon>
        <taxon>Thermoactinomyces</taxon>
    </lineage>
</organism>
<protein>
    <submittedName>
        <fullName evidence="2">Phosphotransferase</fullName>
    </submittedName>
</protein>
<dbReference type="GO" id="GO:0042601">
    <property type="term" value="C:endospore-forming forespore"/>
    <property type="evidence" value="ECO:0007669"/>
    <property type="project" value="TreeGrafter"/>
</dbReference>
<dbReference type="EMBL" id="JAECVW010000002">
    <property type="protein sequence ID" value="MBH8594509.1"/>
    <property type="molecule type" value="Genomic_DNA"/>
</dbReference>
<proteinExistence type="predicted"/>
<keyword evidence="2" id="KW-0808">Transferase</keyword>
<sequence>MWWIAKPFDGLKASWLIQVDRELRERGFQSMLPMITDGESWILTPFIQGKTCNYNNVSEVIRMIHTLAFFHQAGRYLKTPPQSGAAFLLIHRLQRRLQKFYQILTRADQIEDQRLRDLLTEAGTNFYLDGIKAWERLEQIPFREWVEHERMQHMLAHRDLASHNWMMDQAGRLWLIDFETADYDAQVGDLWQMTMRILAANQFPDQGLETVLQAYQSVRPLKPVEKEILACLFLFPNEFFREMIGLVERKRGYEIKASYPYLKQIAANRKKWKKQIAQFLYW</sequence>
<keyword evidence="3" id="KW-1185">Reference proteome</keyword>
<gene>
    <name evidence="2" type="ORF">I8U20_04100</name>
</gene>
<dbReference type="AlphaFoldDB" id="A0A8I1DE18"/>
<reference evidence="2 3" key="1">
    <citation type="submission" date="2020-12" db="EMBL/GenBank/DDBJ databases">
        <title>WGS of Thermoactinomyces spp.</title>
        <authorList>
            <person name="Cheng K."/>
        </authorList>
    </citation>
    <scope>NUCLEOTIDE SEQUENCE [LARGE SCALE GENOMIC DNA]</scope>
    <source>
        <strain evidence="3">CICC 10671\DSM 43846</strain>
    </source>
</reference>
<dbReference type="InterPro" id="IPR047175">
    <property type="entry name" value="CotS-like"/>
</dbReference>
<dbReference type="GO" id="GO:0016740">
    <property type="term" value="F:transferase activity"/>
    <property type="evidence" value="ECO:0007669"/>
    <property type="project" value="UniProtKB-KW"/>
</dbReference>
<dbReference type="RefSeq" id="WP_181731751.1">
    <property type="nucleotide sequence ID" value="NZ_JACEIR010000003.1"/>
</dbReference>
<dbReference type="Proteomes" id="UP000633619">
    <property type="component" value="Unassembled WGS sequence"/>
</dbReference>